<evidence type="ECO:0000256" key="5">
    <source>
        <dbReference type="ARBA" id="ARBA00022691"/>
    </source>
</evidence>
<name>H5Y423_9FIRM</name>
<dbReference type="CDD" id="cd11644">
    <property type="entry name" value="Precorrin-6Y-MT"/>
    <property type="match status" value="1"/>
</dbReference>
<dbReference type="InterPro" id="IPR012818">
    <property type="entry name" value="CbiE"/>
</dbReference>
<dbReference type="InterPro" id="IPR050714">
    <property type="entry name" value="Cobalamin_biosynth_MTase"/>
</dbReference>
<dbReference type="GO" id="GO:0032259">
    <property type="term" value="P:methylation"/>
    <property type="evidence" value="ECO:0007669"/>
    <property type="project" value="UniProtKB-KW"/>
</dbReference>
<dbReference type="SUPFAM" id="SSF53335">
    <property type="entry name" value="S-adenosyl-L-methionine-dependent methyltransferases"/>
    <property type="match status" value="1"/>
</dbReference>
<evidence type="ECO:0000259" key="8">
    <source>
        <dbReference type="Pfam" id="PF02475"/>
    </source>
</evidence>
<keyword evidence="10" id="KW-1185">Reference proteome</keyword>
<organism evidence="9 10">
    <name type="scientific">Desulfosporosinus youngiae DSM 17734</name>
    <dbReference type="NCBI Taxonomy" id="768710"/>
    <lineage>
        <taxon>Bacteria</taxon>
        <taxon>Bacillati</taxon>
        <taxon>Bacillota</taxon>
        <taxon>Clostridia</taxon>
        <taxon>Eubacteriales</taxon>
        <taxon>Desulfitobacteriaceae</taxon>
        <taxon>Desulfosporosinus</taxon>
    </lineage>
</organism>
<evidence type="ECO:0000313" key="10">
    <source>
        <dbReference type="Proteomes" id="UP000005104"/>
    </source>
</evidence>
<dbReference type="PANTHER" id="PTHR43182:SF1">
    <property type="entry name" value="COBALT-PRECORRIN-7 C(5)-METHYLTRANSFERASE"/>
    <property type="match status" value="1"/>
</dbReference>
<dbReference type="SUPFAM" id="SSF53790">
    <property type="entry name" value="Tetrapyrrole methylase"/>
    <property type="match status" value="1"/>
</dbReference>
<dbReference type="eggNOG" id="COG2241">
    <property type="taxonomic scope" value="Bacteria"/>
</dbReference>
<dbReference type="InterPro" id="IPR000878">
    <property type="entry name" value="4pyrrol_Mease"/>
</dbReference>
<feature type="region of interest" description="Disordered" evidence="6">
    <location>
        <begin position="209"/>
        <end position="233"/>
    </location>
</feature>
<evidence type="ECO:0000256" key="4">
    <source>
        <dbReference type="ARBA" id="ARBA00022679"/>
    </source>
</evidence>
<dbReference type="InterPro" id="IPR014008">
    <property type="entry name" value="Cbl_synth_MTase_CbiT"/>
</dbReference>
<feature type="domain" description="Tetrapyrrole methylase" evidence="7">
    <location>
        <begin position="2"/>
        <end position="177"/>
    </location>
</feature>
<dbReference type="GO" id="GO:0009236">
    <property type="term" value="P:cobalamin biosynthetic process"/>
    <property type="evidence" value="ECO:0007669"/>
    <property type="project" value="UniProtKB-UniPathway"/>
</dbReference>
<accession>H5Y423</accession>
<protein>
    <submittedName>
        <fullName evidence="9">Precorrin-6y C5,15-methyltransferase (Decarboxylating) subunit</fullName>
    </submittedName>
</protein>
<keyword evidence="5" id="KW-0949">S-adenosyl-L-methionine</keyword>
<dbReference type="NCBIfam" id="TIGR02467">
    <property type="entry name" value="CbiE"/>
    <property type="match status" value="1"/>
</dbReference>
<dbReference type="Pfam" id="PF00590">
    <property type="entry name" value="TP_methylase"/>
    <property type="match status" value="1"/>
</dbReference>
<dbReference type="CDD" id="cd02440">
    <property type="entry name" value="AdoMet_MTases"/>
    <property type="match status" value="1"/>
</dbReference>
<sequence length="423" mass="45874">MLQVIGIGPGRPEWLPPAIYELVKNCEILIGGSRALELFPDFAGRRYTLSGNLASSVEVIRSALLEKKMVGVLVSGDPGFFSFLPRLKREFPEERIDVHPGISSLQFAFARAELPWQEATFASVHGRELSVLPQVITHPTAVLTGGENTPQKIAQLYLDRGSNPIISIGNALAYPEEFWATMDAVQLAQETTLLKNAIVILHPAGGQDSDPSFNQAGNQHPQSLKYSTKKAPGSRLGIPDEEFLRGKVPMTKSEIRVQVLAKAQISKQDCVVDIGAGTGSISIEAAGLASEGVVYAIEHNPEAQELILANQHKFDVSNLRLIRGAAPNVFPELPPVDVCIIGGSNGRLAEILKTLPLVEGGRIVITAVTIETVAQGLKFLTDFNYQDIDTVSIQAVRWKAVQDLHMAQALNPIFIISARKGEK</sequence>
<dbReference type="InterPro" id="IPR056743">
    <property type="entry name" value="TRM5-TYW2-like_MTfase"/>
</dbReference>
<dbReference type="NCBIfam" id="TIGR02469">
    <property type="entry name" value="CbiT"/>
    <property type="match status" value="1"/>
</dbReference>
<keyword evidence="4 9" id="KW-0808">Transferase</keyword>
<proteinExistence type="predicted"/>
<dbReference type="Pfam" id="PF02475">
    <property type="entry name" value="TRM5-TYW2_MTfase"/>
    <property type="match status" value="1"/>
</dbReference>
<keyword evidence="3 9" id="KW-0489">Methyltransferase</keyword>
<dbReference type="UniPathway" id="UPA00148"/>
<dbReference type="PANTHER" id="PTHR43182">
    <property type="entry name" value="COBALT-PRECORRIN-6B C(15)-METHYLTRANSFERASE (DECARBOXYLATING)"/>
    <property type="match status" value="1"/>
</dbReference>
<dbReference type="OrthoDB" id="9780707at2"/>
<dbReference type="HOGENOM" id="CLU_031955_1_2_9"/>
<dbReference type="AlphaFoldDB" id="H5Y423"/>
<dbReference type="EMBL" id="CM001441">
    <property type="protein sequence ID" value="EHQ89704.1"/>
    <property type="molecule type" value="Genomic_DNA"/>
</dbReference>
<feature type="domain" description="TRM5/TYW2-like methyltransferase" evidence="8">
    <location>
        <begin position="263"/>
        <end position="317"/>
    </location>
</feature>
<dbReference type="InterPro" id="IPR035996">
    <property type="entry name" value="4pyrrol_Methylase_sf"/>
</dbReference>
<evidence type="ECO:0000313" key="9">
    <source>
        <dbReference type="EMBL" id="EHQ89704.1"/>
    </source>
</evidence>
<dbReference type="Gene3D" id="3.40.1010.10">
    <property type="entry name" value="Cobalt-precorrin-4 Transmethylase, Domain 1"/>
    <property type="match status" value="1"/>
</dbReference>
<comment type="pathway">
    <text evidence="1">Cofactor biosynthesis; adenosylcobalamin biosynthesis.</text>
</comment>
<dbReference type="Proteomes" id="UP000005104">
    <property type="component" value="Chromosome"/>
</dbReference>
<reference evidence="9 10" key="1">
    <citation type="submission" date="2011-11" db="EMBL/GenBank/DDBJ databases">
        <title>The Noncontiguous Finished genome of Desulfosporosinus youngiae DSM 17734.</title>
        <authorList>
            <consortium name="US DOE Joint Genome Institute (JGI-PGF)"/>
            <person name="Lucas S."/>
            <person name="Han J."/>
            <person name="Lapidus A."/>
            <person name="Cheng J.-F."/>
            <person name="Goodwin L."/>
            <person name="Pitluck S."/>
            <person name="Peters L."/>
            <person name="Ovchinnikova G."/>
            <person name="Lu M."/>
            <person name="Land M.L."/>
            <person name="Hauser L."/>
            <person name="Pester M."/>
            <person name="Spring S."/>
            <person name="Ollivier B."/>
            <person name="Rattei T."/>
            <person name="Klenk H.-P."/>
            <person name="Wagner M."/>
            <person name="Loy A."/>
            <person name="Woyke T.J."/>
        </authorList>
    </citation>
    <scope>NUCLEOTIDE SEQUENCE [LARGE SCALE GENOMIC DNA]</scope>
    <source>
        <strain evidence="9 10">DSM 17734</strain>
    </source>
</reference>
<evidence type="ECO:0000256" key="2">
    <source>
        <dbReference type="ARBA" id="ARBA00022573"/>
    </source>
</evidence>
<feature type="compositionally biased region" description="Polar residues" evidence="6">
    <location>
        <begin position="209"/>
        <end position="226"/>
    </location>
</feature>
<keyword evidence="2" id="KW-0169">Cobalamin biosynthesis</keyword>
<dbReference type="InterPro" id="IPR029063">
    <property type="entry name" value="SAM-dependent_MTases_sf"/>
</dbReference>
<gene>
    <name evidence="9" type="ORF">DesyoDRAFT_2638</name>
</gene>
<dbReference type="STRING" id="768710.DesyoDRAFT_2638"/>
<evidence type="ECO:0000256" key="6">
    <source>
        <dbReference type="SAM" id="MobiDB-lite"/>
    </source>
</evidence>
<dbReference type="eggNOG" id="COG2242">
    <property type="taxonomic scope" value="Bacteria"/>
</dbReference>
<dbReference type="GO" id="GO:0008276">
    <property type="term" value="F:protein methyltransferase activity"/>
    <property type="evidence" value="ECO:0007669"/>
    <property type="project" value="InterPro"/>
</dbReference>
<dbReference type="InterPro" id="IPR014777">
    <property type="entry name" value="4pyrrole_Mease_sub1"/>
</dbReference>
<evidence type="ECO:0000256" key="1">
    <source>
        <dbReference type="ARBA" id="ARBA00004953"/>
    </source>
</evidence>
<dbReference type="Gene3D" id="3.40.50.150">
    <property type="entry name" value="Vaccinia Virus protein VP39"/>
    <property type="match status" value="1"/>
</dbReference>
<dbReference type="RefSeq" id="WP_007783636.1">
    <property type="nucleotide sequence ID" value="NZ_CM001441.1"/>
</dbReference>
<evidence type="ECO:0000259" key="7">
    <source>
        <dbReference type="Pfam" id="PF00590"/>
    </source>
</evidence>
<evidence type="ECO:0000256" key="3">
    <source>
        <dbReference type="ARBA" id="ARBA00022603"/>
    </source>
</evidence>